<dbReference type="Proteomes" id="UP000824164">
    <property type="component" value="Unassembled WGS sequence"/>
</dbReference>
<evidence type="ECO:0000313" key="2">
    <source>
        <dbReference type="EMBL" id="HIU02057.1"/>
    </source>
</evidence>
<organism evidence="2 3">
    <name type="scientific">Candidatus Onthocola gallistercoris</name>
    <dbReference type="NCBI Taxonomy" id="2840876"/>
    <lineage>
        <taxon>Bacteria</taxon>
        <taxon>Bacillati</taxon>
        <taxon>Bacillota</taxon>
        <taxon>Bacilli</taxon>
        <taxon>Candidatus Onthocola</taxon>
    </lineage>
</organism>
<dbReference type="EMBL" id="DVLT01000014">
    <property type="protein sequence ID" value="HIU02057.1"/>
    <property type="molecule type" value="Genomic_DNA"/>
</dbReference>
<evidence type="ECO:0000256" key="1">
    <source>
        <dbReference type="SAM" id="MobiDB-lite"/>
    </source>
</evidence>
<dbReference type="PROSITE" id="PS51257">
    <property type="entry name" value="PROKAR_LIPOPROTEIN"/>
    <property type="match status" value="1"/>
</dbReference>
<feature type="region of interest" description="Disordered" evidence="1">
    <location>
        <begin position="30"/>
        <end position="49"/>
    </location>
</feature>
<proteinExistence type="predicted"/>
<evidence type="ECO:0000313" key="3">
    <source>
        <dbReference type="Proteomes" id="UP000824164"/>
    </source>
</evidence>
<sequence length="49" mass="4927">MKGKIIEAAFVLAAAIVLAFGFVSCQNTGGRSKEYVSGGGRAAAGKSVH</sequence>
<comment type="caution">
    <text evidence="2">The sequence shown here is derived from an EMBL/GenBank/DDBJ whole genome shotgun (WGS) entry which is preliminary data.</text>
</comment>
<reference evidence="2" key="1">
    <citation type="submission" date="2020-10" db="EMBL/GenBank/DDBJ databases">
        <authorList>
            <person name="Gilroy R."/>
        </authorList>
    </citation>
    <scope>NUCLEOTIDE SEQUENCE</scope>
    <source>
        <strain evidence="2">CHK187-14744</strain>
    </source>
</reference>
<reference evidence="2" key="2">
    <citation type="journal article" date="2021" name="PeerJ">
        <title>Extensive microbial diversity within the chicken gut microbiome revealed by metagenomics and culture.</title>
        <authorList>
            <person name="Gilroy R."/>
            <person name="Ravi A."/>
            <person name="Getino M."/>
            <person name="Pursley I."/>
            <person name="Horton D.L."/>
            <person name="Alikhan N.F."/>
            <person name="Baker D."/>
            <person name="Gharbi K."/>
            <person name="Hall N."/>
            <person name="Watson M."/>
            <person name="Adriaenssens E.M."/>
            <person name="Foster-Nyarko E."/>
            <person name="Jarju S."/>
            <person name="Secka A."/>
            <person name="Antonio M."/>
            <person name="Oren A."/>
            <person name="Chaudhuri R.R."/>
            <person name="La Ragione R."/>
            <person name="Hildebrand F."/>
            <person name="Pallen M.J."/>
        </authorList>
    </citation>
    <scope>NUCLEOTIDE SEQUENCE</scope>
    <source>
        <strain evidence="2">CHK187-14744</strain>
    </source>
</reference>
<accession>A0A9D1KW65</accession>
<protein>
    <submittedName>
        <fullName evidence="2">Uncharacterized protein</fullName>
    </submittedName>
</protein>
<name>A0A9D1KW65_9FIRM</name>
<gene>
    <name evidence="2" type="ORF">IAB63_02255</name>
</gene>
<dbReference type="AlphaFoldDB" id="A0A9D1KW65"/>